<keyword evidence="3" id="KW-1185">Reference proteome</keyword>
<gene>
    <name evidence="2" type="ORF">SNEC2469_LOCUS13179</name>
</gene>
<sequence length="757" mass="83226">MKDLKGQLLVEAVFSKWGSGTSTVPWLNEAGERNIRPDEVNRPIMESLCEAYVDRILESGLNVDCSGHGGSWVMVGRAWMVYGPSQFPVTAITYGHRSEAMYRALQREPDNPYVKKALTTGLESVRMLSNNVPIEVKAALCQMHNTYHEGAGETWLALLDRAEDLMNEWDLRNNGPHGTGLTTRNTQYDSFLEKFIFKEKNAQGWGDSLNFFKSTTILNNYLNKFFIKHDVRDWCNAHMSFGDHSLSNRDLIFMLHQMAVTIVSSMTKYYTKEFIGVPTRHTGGAQRLLPHVFTKPGADTGAIMNYVTTPMATSAVFRRLEAEQDAAAKAAKEEGISEQPAADSAKGSAKKKAKSKAKAKGKGKADASTDANANAGSAGTVPGPGEWSPLAIPAEGSEGHADMSRPKTVMDDFMTIMLESFARAEKKLSPGGMHNMSERFVQIWTEAKMNVFRYAVSYFLEFTWTAVVAINGKFTRAYTRFRSELETFVNTSCELAVTGVTSASSGAAPSATSHLQLGANFSDLLDAGWATGGNVKDESDEMKTLERIKNSIAAVKASGMVTFIQDVLPLPLSYHAGFAKGRQTLATDPSVNVDCSLQTIIQKIFDVLQTVLPPRWLSFAADVCDMYAERLDFVAASSEVFCGQKQVLERFTSMRSLYTLALLRDLSRMHKVKFETDVSLLISALHVDMQNAVEWVASKRKEPAAASASPFESSESPQRSELQGSQEEDAKKKPHPVAMLIPGFDVLQSGSSMGNIS</sequence>
<feature type="region of interest" description="Disordered" evidence="1">
    <location>
        <begin position="706"/>
        <end position="735"/>
    </location>
</feature>
<organism evidence="2 3">
    <name type="scientific">Symbiodinium necroappetens</name>
    <dbReference type="NCBI Taxonomy" id="1628268"/>
    <lineage>
        <taxon>Eukaryota</taxon>
        <taxon>Sar</taxon>
        <taxon>Alveolata</taxon>
        <taxon>Dinophyceae</taxon>
        <taxon>Suessiales</taxon>
        <taxon>Symbiodiniaceae</taxon>
        <taxon>Symbiodinium</taxon>
    </lineage>
</organism>
<proteinExistence type="predicted"/>
<feature type="compositionally biased region" description="Low complexity" evidence="1">
    <location>
        <begin position="706"/>
        <end position="717"/>
    </location>
</feature>
<accession>A0A812S8A4</accession>
<dbReference type="EMBL" id="CAJNJA010021019">
    <property type="protein sequence ID" value="CAE7468624.1"/>
    <property type="molecule type" value="Genomic_DNA"/>
</dbReference>
<name>A0A812S8A4_9DINO</name>
<feature type="region of interest" description="Disordered" evidence="1">
    <location>
        <begin position="328"/>
        <end position="405"/>
    </location>
</feature>
<reference evidence="2" key="1">
    <citation type="submission" date="2021-02" db="EMBL/GenBank/DDBJ databases">
        <authorList>
            <person name="Dougan E. K."/>
            <person name="Rhodes N."/>
            <person name="Thang M."/>
            <person name="Chan C."/>
        </authorList>
    </citation>
    <scope>NUCLEOTIDE SEQUENCE</scope>
</reference>
<evidence type="ECO:0000313" key="3">
    <source>
        <dbReference type="Proteomes" id="UP000601435"/>
    </source>
</evidence>
<evidence type="ECO:0000313" key="2">
    <source>
        <dbReference type="EMBL" id="CAE7468624.1"/>
    </source>
</evidence>
<comment type="caution">
    <text evidence="2">The sequence shown here is derived from an EMBL/GenBank/DDBJ whole genome shotgun (WGS) entry which is preliminary data.</text>
</comment>
<feature type="compositionally biased region" description="Basic residues" evidence="1">
    <location>
        <begin position="348"/>
        <end position="362"/>
    </location>
</feature>
<dbReference type="OrthoDB" id="418004at2759"/>
<dbReference type="Proteomes" id="UP000601435">
    <property type="component" value="Unassembled WGS sequence"/>
</dbReference>
<protein>
    <submittedName>
        <fullName evidence="2">Uncharacterized protein</fullName>
    </submittedName>
</protein>
<evidence type="ECO:0000256" key="1">
    <source>
        <dbReference type="SAM" id="MobiDB-lite"/>
    </source>
</evidence>
<dbReference type="AlphaFoldDB" id="A0A812S8A4"/>